<evidence type="ECO:0000313" key="2">
    <source>
        <dbReference type="Proteomes" id="UP000033070"/>
    </source>
</evidence>
<accession>A0A2Z6GE16</accession>
<organism evidence="1 2">
    <name type="scientific">Ferriphaselus amnicola</name>
    <dbReference type="NCBI Taxonomy" id="1188319"/>
    <lineage>
        <taxon>Bacteria</taxon>
        <taxon>Pseudomonadati</taxon>
        <taxon>Pseudomonadota</taxon>
        <taxon>Betaproteobacteria</taxon>
        <taxon>Nitrosomonadales</taxon>
        <taxon>Gallionellaceae</taxon>
        <taxon>Ferriphaselus</taxon>
    </lineage>
</organism>
<dbReference type="Proteomes" id="UP000033070">
    <property type="component" value="Chromosome"/>
</dbReference>
<proteinExistence type="predicted"/>
<evidence type="ECO:0000313" key="1">
    <source>
        <dbReference type="EMBL" id="BBE51863.1"/>
    </source>
</evidence>
<gene>
    <name evidence="1" type="ORF">OYT1_ch2348</name>
</gene>
<protein>
    <submittedName>
        <fullName evidence="1">Uncharacterized protein</fullName>
    </submittedName>
</protein>
<sequence>MTLNRWQAEIDLKNPEFIRASVNFMEPRNFIDLLGKENFIRKWGDFRKEDRLFEDKKAILDGAWSLYVVGDIGFRVVPEIALYPKKKLATLRLLVASNGDLNIYQIAKQLGRSYHRVHDDVVSFMAGGLD</sequence>
<dbReference type="AlphaFoldDB" id="A0A2Z6GE16"/>
<dbReference type="KEGG" id="fam:OYT1_ch2348"/>
<name>A0A2Z6GE16_9PROT</name>
<reference evidence="1 2" key="1">
    <citation type="submission" date="2018-06" db="EMBL/GenBank/DDBJ databases">
        <title>OYT1 Genome Sequencing.</title>
        <authorList>
            <person name="Kato S."/>
            <person name="Itoh T."/>
            <person name="Ohkuma M."/>
        </authorList>
    </citation>
    <scope>NUCLEOTIDE SEQUENCE [LARGE SCALE GENOMIC DNA]</scope>
    <source>
        <strain evidence="1 2">OYT1</strain>
    </source>
</reference>
<keyword evidence="2" id="KW-1185">Reference proteome</keyword>
<dbReference type="EMBL" id="AP018738">
    <property type="protein sequence ID" value="BBE51863.1"/>
    <property type="molecule type" value="Genomic_DNA"/>
</dbReference>